<dbReference type="RefSeq" id="WP_127087788.1">
    <property type="nucleotide sequence ID" value="NZ_RSCL01000077.1"/>
</dbReference>
<keyword evidence="1 5" id="KW-0489">Methyltransferase</keyword>
<dbReference type="InterPro" id="IPR029063">
    <property type="entry name" value="SAM-dependent_MTases_sf"/>
</dbReference>
<comment type="caution">
    <text evidence="8">The sequence shown here is derived from an EMBL/GenBank/DDBJ whole genome shotgun (WGS) entry which is preliminary data.</text>
</comment>
<keyword evidence="9" id="KW-1185">Reference proteome</keyword>
<evidence type="ECO:0000256" key="7">
    <source>
        <dbReference type="RuleBase" id="RU000417"/>
    </source>
</evidence>
<keyword evidence="2 5" id="KW-0808">Transferase</keyword>
<reference evidence="8" key="2">
    <citation type="journal article" date="2019" name="Genome Biol. Evol.">
        <title>Day and night: Metabolic profiles and evolutionary relationships of six axenic non-marine cyanobacteria.</title>
        <authorList>
            <person name="Will S.E."/>
            <person name="Henke P."/>
            <person name="Boedeker C."/>
            <person name="Huang S."/>
            <person name="Brinkmann H."/>
            <person name="Rohde M."/>
            <person name="Jarek M."/>
            <person name="Friedl T."/>
            <person name="Seufert S."/>
            <person name="Schumacher M."/>
            <person name="Overmann J."/>
            <person name="Neumann-Schaal M."/>
            <person name="Petersen J."/>
        </authorList>
    </citation>
    <scope>NUCLEOTIDE SEQUENCE [LARGE SCALE GENOMIC DNA]</scope>
    <source>
        <strain evidence="8">PCC 7102</strain>
    </source>
</reference>
<evidence type="ECO:0000256" key="2">
    <source>
        <dbReference type="ARBA" id="ARBA00022679"/>
    </source>
</evidence>
<name>A0A3S1I5H7_9CYAN</name>
<dbReference type="EC" id="2.1.1.37" evidence="7"/>
<sequence>MKTNVYAQQLELFQLIQPTNIKLGASKFTFVDLFAGIGGFRIPLEELGGKCLAYSEIDKEAIKTYQKNFINNTEEVFLGDITKFEKLPFDEIDVLVGGVPCQPWSIAGKLLGLDDPRGKLWFNVFKIVQNNQPKCFIFENVKGLTEPRNKASLNHIITNLTQAGYVVKYQVLNSYDFGVPQDRDRIFIVGVRNDLENAWSFTFPQPLENKIKLYDVIPGIQRNNFTKKKFASKILFEDGKIPASRGRFQRIDELNDFFTFADIRDGHTTVHSWDLIETSIREKLICQTILRNRRKKLYGPKDGNPLSYQVLEKLVPNLKQEELDSLISKEILRLVEDIGYEFVNSKISSGINGISKIFLPHADAIATLTATGTRDFVATVSIQCQEPEIFKQTFIKEIYQPKKFKPLTAYDYSRLQGFPEWFKIAENESTAKHQFGNAVSVPVVYHVAKELLKII</sequence>
<dbReference type="PROSITE" id="PS00094">
    <property type="entry name" value="C5_MTASE_1"/>
    <property type="match status" value="1"/>
</dbReference>
<dbReference type="PROSITE" id="PS51679">
    <property type="entry name" value="SAM_MT_C5"/>
    <property type="match status" value="1"/>
</dbReference>
<dbReference type="Pfam" id="PF00145">
    <property type="entry name" value="DNA_methylase"/>
    <property type="match status" value="1"/>
</dbReference>
<accession>A0A3S1I5H7</accession>
<feature type="active site" evidence="5">
    <location>
        <position position="101"/>
    </location>
</feature>
<dbReference type="PANTHER" id="PTHR46098:SF1">
    <property type="entry name" value="TRNA (CYTOSINE(38)-C(5))-METHYLTRANSFERASE"/>
    <property type="match status" value="1"/>
</dbReference>
<evidence type="ECO:0000256" key="4">
    <source>
        <dbReference type="ARBA" id="ARBA00022747"/>
    </source>
</evidence>
<dbReference type="InterPro" id="IPR050750">
    <property type="entry name" value="C5-MTase"/>
</dbReference>
<dbReference type="Proteomes" id="UP000271624">
    <property type="component" value="Unassembled WGS sequence"/>
</dbReference>
<dbReference type="Gene3D" id="3.90.120.10">
    <property type="entry name" value="DNA Methylase, subunit A, domain 2"/>
    <property type="match status" value="1"/>
</dbReference>
<evidence type="ECO:0000313" key="8">
    <source>
        <dbReference type="EMBL" id="RUS92456.1"/>
    </source>
</evidence>
<protein>
    <recommendedName>
        <fullName evidence="7">Cytosine-specific methyltransferase</fullName>
        <ecNumber evidence="7">2.1.1.37</ecNumber>
    </recommendedName>
</protein>
<comment type="catalytic activity">
    <reaction evidence="7">
        <text>a 2'-deoxycytidine in DNA + S-adenosyl-L-methionine = a 5-methyl-2'-deoxycytidine in DNA + S-adenosyl-L-homocysteine + H(+)</text>
        <dbReference type="Rhea" id="RHEA:13681"/>
        <dbReference type="Rhea" id="RHEA-COMP:11369"/>
        <dbReference type="Rhea" id="RHEA-COMP:11370"/>
        <dbReference type="ChEBI" id="CHEBI:15378"/>
        <dbReference type="ChEBI" id="CHEBI:57856"/>
        <dbReference type="ChEBI" id="CHEBI:59789"/>
        <dbReference type="ChEBI" id="CHEBI:85452"/>
        <dbReference type="ChEBI" id="CHEBI:85454"/>
        <dbReference type="EC" id="2.1.1.37"/>
    </reaction>
</comment>
<evidence type="ECO:0000256" key="5">
    <source>
        <dbReference type="PROSITE-ProRule" id="PRU01016"/>
    </source>
</evidence>
<dbReference type="InterPro" id="IPR018117">
    <property type="entry name" value="C5_DNA_meth_AS"/>
</dbReference>
<reference evidence="8" key="1">
    <citation type="submission" date="2018-12" db="EMBL/GenBank/DDBJ databases">
        <authorList>
            <person name="Will S."/>
            <person name="Neumann-Schaal M."/>
            <person name="Henke P."/>
        </authorList>
    </citation>
    <scope>NUCLEOTIDE SEQUENCE</scope>
    <source>
        <strain evidence="8">PCC 7102</strain>
    </source>
</reference>
<comment type="similarity">
    <text evidence="5 6">Belongs to the class I-like SAM-binding methyltransferase superfamily. C5-methyltransferase family.</text>
</comment>
<dbReference type="AlphaFoldDB" id="A0A3S1I5H7"/>
<proteinExistence type="inferred from homology"/>
<dbReference type="PANTHER" id="PTHR46098">
    <property type="entry name" value="TRNA (CYTOSINE(38)-C(5))-METHYLTRANSFERASE"/>
    <property type="match status" value="1"/>
</dbReference>
<dbReference type="GO" id="GO:0032259">
    <property type="term" value="P:methylation"/>
    <property type="evidence" value="ECO:0007669"/>
    <property type="project" value="UniProtKB-KW"/>
</dbReference>
<dbReference type="SUPFAM" id="SSF53335">
    <property type="entry name" value="S-adenosyl-L-methionine-dependent methyltransferases"/>
    <property type="match status" value="1"/>
</dbReference>
<dbReference type="NCBIfam" id="TIGR00675">
    <property type="entry name" value="dcm"/>
    <property type="match status" value="1"/>
</dbReference>
<dbReference type="Gene3D" id="3.40.50.150">
    <property type="entry name" value="Vaccinia Virus protein VP39"/>
    <property type="match status" value="1"/>
</dbReference>
<dbReference type="EMBL" id="RSCL01000077">
    <property type="protein sequence ID" value="RUS92456.1"/>
    <property type="molecule type" value="Genomic_DNA"/>
</dbReference>
<evidence type="ECO:0000256" key="1">
    <source>
        <dbReference type="ARBA" id="ARBA00022603"/>
    </source>
</evidence>
<evidence type="ECO:0000256" key="6">
    <source>
        <dbReference type="RuleBase" id="RU000416"/>
    </source>
</evidence>
<organism evidence="8 9">
    <name type="scientific">Dulcicalothrix desertica PCC 7102</name>
    <dbReference type="NCBI Taxonomy" id="232991"/>
    <lineage>
        <taxon>Bacteria</taxon>
        <taxon>Bacillati</taxon>
        <taxon>Cyanobacteriota</taxon>
        <taxon>Cyanophyceae</taxon>
        <taxon>Nostocales</taxon>
        <taxon>Calotrichaceae</taxon>
        <taxon>Dulcicalothrix</taxon>
    </lineage>
</organism>
<dbReference type="PRINTS" id="PR00105">
    <property type="entry name" value="C5METTRFRASE"/>
</dbReference>
<keyword evidence="4" id="KW-0680">Restriction system</keyword>
<dbReference type="InterPro" id="IPR001525">
    <property type="entry name" value="C5_MeTfrase"/>
</dbReference>
<dbReference type="OrthoDB" id="9813719at2"/>
<evidence type="ECO:0000313" key="9">
    <source>
        <dbReference type="Proteomes" id="UP000271624"/>
    </source>
</evidence>
<keyword evidence="3 5" id="KW-0949">S-adenosyl-L-methionine</keyword>
<dbReference type="GO" id="GO:0009307">
    <property type="term" value="P:DNA restriction-modification system"/>
    <property type="evidence" value="ECO:0007669"/>
    <property type="project" value="UniProtKB-KW"/>
</dbReference>
<evidence type="ECO:0000256" key="3">
    <source>
        <dbReference type="ARBA" id="ARBA00022691"/>
    </source>
</evidence>
<gene>
    <name evidence="8" type="ORF">DSM106972_099030</name>
</gene>
<dbReference type="GO" id="GO:0003886">
    <property type="term" value="F:DNA (cytosine-5-)-methyltransferase activity"/>
    <property type="evidence" value="ECO:0007669"/>
    <property type="project" value="UniProtKB-EC"/>
</dbReference>